<reference evidence="3 4" key="1">
    <citation type="journal article" date="2022" name="Int. J. Syst. Evol. Microbiol.">
        <title>Apilactobacillus apisilvae sp. nov., Nicolia spurrieriana gen. nov. sp. nov., Bombilactobacillus folatiphilus sp. nov. and Bombilactobacillus thymidiniphilus sp. nov., four new lactic acid bacterial isolates from stingless bees Tetragonula carbonaria and Austroplebeia australis.</title>
        <authorList>
            <person name="Oliphant S.A."/>
            <person name="Watson-Haigh N.S."/>
            <person name="Sumby K.M."/>
            <person name="Gardner J."/>
            <person name="Groom S."/>
            <person name="Jiranek V."/>
        </authorList>
    </citation>
    <scope>NUCLEOTIDE SEQUENCE [LARGE SCALE GENOMIC DNA]</scope>
    <source>
        <strain evidence="3 4">SG4_A1</strain>
    </source>
</reference>
<dbReference type="Proteomes" id="UP000831947">
    <property type="component" value="Chromosome"/>
</dbReference>
<gene>
    <name evidence="3" type="ORF">MOO47_02420</name>
</gene>
<keyword evidence="1" id="KW-0175">Coiled coil</keyword>
<evidence type="ECO:0000313" key="3">
    <source>
        <dbReference type="EMBL" id="UQS84057.1"/>
    </source>
</evidence>
<keyword evidence="3" id="KW-0540">Nuclease</keyword>
<dbReference type="Pfam" id="PF13930">
    <property type="entry name" value="Endonuclea_NS_2"/>
    <property type="match status" value="1"/>
</dbReference>
<dbReference type="InterPro" id="IPR044927">
    <property type="entry name" value="Endonuclea_NS_2"/>
</dbReference>
<dbReference type="EMBL" id="CP093365">
    <property type="protein sequence ID" value="UQS84057.1"/>
    <property type="molecule type" value="Genomic_DNA"/>
</dbReference>
<evidence type="ECO:0000256" key="1">
    <source>
        <dbReference type="SAM" id="Coils"/>
    </source>
</evidence>
<keyword evidence="4" id="KW-1185">Reference proteome</keyword>
<dbReference type="InterPro" id="IPR044929">
    <property type="entry name" value="DNA/RNA_non-sp_Endonuclease_sf"/>
</dbReference>
<feature type="domain" description="Type VII secretion system protein EssD-like" evidence="2">
    <location>
        <begin position="167"/>
        <end position="268"/>
    </location>
</feature>
<name>A0ABY4PFG2_9LACO</name>
<dbReference type="RefSeq" id="WP_249513241.1">
    <property type="nucleotide sequence ID" value="NZ_CP093365.1"/>
</dbReference>
<keyword evidence="3" id="KW-0255">Endonuclease</keyword>
<evidence type="ECO:0000259" key="2">
    <source>
        <dbReference type="Pfam" id="PF13930"/>
    </source>
</evidence>
<organism evidence="3 4">
    <name type="scientific">Bombilactobacillus thymidiniphilus</name>
    <dbReference type="NCBI Taxonomy" id="2923363"/>
    <lineage>
        <taxon>Bacteria</taxon>
        <taxon>Bacillati</taxon>
        <taxon>Bacillota</taxon>
        <taxon>Bacilli</taxon>
        <taxon>Lactobacillales</taxon>
        <taxon>Lactobacillaceae</taxon>
        <taxon>Bombilactobacillus</taxon>
    </lineage>
</organism>
<proteinExistence type="predicted"/>
<feature type="coiled-coil region" evidence="1">
    <location>
        <begin position="81"/>
        <end position="108"/>
    </location>
</feature>
<evidence type="ECO:0000313" key="4">
    <source>
        <dbReference type="Proteomes" id="UP000831947"/>
    </source>
</evidence>
<dbReference type="Gene3D" id="3.40.570.10">
    <property type="entry name" value="Extracellular Endonuclease, subunit A"/>
    <property type="match status" value="1"/>
</dbReference>
<accession>A0ABY4PFG2</accession>
<keyword evidence="3" id="KW-0378">Hydrolase</keyword>
<protein>
    <submittedName>
        <fullName evidence="3">DNA/RNA non-specific endonuclease</fullName>
    </submittedName>
</protein>
<sequence>MSKKKQKQNSGYKSWWILLVLVIAILFGNSNTSIKDFLAHLGNNQPTEQIANSEQLTNLVFDIQKYPQNYVILNNNQPQFSTQTKNKIQQIKSNLNQYINESDDQQDTQYHGFDHLGRTQQVSSFVRYKDVVKHSSSVMKRPAFPESTKVSGEYLDGIFDNAANQWQGQQSNNQIVQLANYHGYLYNKSHLLAWSLGGSMSSENVILGTRAQNVGTNQQNNPGGMAYTETKVRDFLRQHQDDTVFYQATPYYKGNELVARGVQVQVQSIKNPSALHLNVWTFNTQSGVTINYQNGQANV</sequence>
<dbReference type="GO" id="GO:0004519">
    <property type="term" value="F:endonuclease activity"/>
    <property type="evidence" value="ECO:0007669"/>
    <property type="project" value="UniProtKB-KW"/>
</dbReference>